<dbReference type="Pfam" id="PF02254">
    <property type="entry name" value="TrkA_N"/>
    <property type="match status" value="1"/>
</dbReference>
<dbReference type="RefSeq" id="WP_012176157.1">
    <property type="nucleotide sequence ID" value="NC_009943.1"/>
</dbReference>
<dbReference type="eggNOG" id="COG0490">
    <property type="taxonomic scope" value="Bacteria"/>
</dbReference>
<dbReference type="InterPro" id="IPR050721">
    <property type="entry name" value="Trk_Ktr_HKT_K-transport"/>
</dbReference>
<evidence type="ECO:0000259" key="4">
    <source>
        <dbReference type="PROSITE" id="PS51202"/>
    </source>
</evidence>
<dbReference type="GO" id="GO:0008324">
    <property type="term" value="F:monoatomic cation transmembrane transporter activity"/>
    <property type="evidence" value="ECO:0007669"/>
    <property type="project" value="InterPro"/>
</dbReference>
<dbReference type="SUPFAM" id="SSF116726">
    <property type="entry name" value="TrkA C-terminal domain-like"/>
    <property type="match status" value="1"/>
</dbReference>
<dbReference type="InterPro" id="IPR036291">
    <property type="entry name" value="NAD(P)-bd_dom_sf"/>
</dbReference>
<dbReference type="PANTHER" id="PTHR43833:SF9">
    <property type="entry name" value="POTASSIUM CHANNEL PROTEIN YUGO-RELATED"/>
    <property type="match status" value="1"/>
</dbReference>
<dbReference type="InterPro" id="IPR013099">
    <property type="entry name" value="K_chnl_dom"/>
</dbReference>
<dbReference type="GO" id="GO:0006813">
    <property type="term" value="P:potassium ion transport"/>
    <property type="evidence" value="ECO:0007669"/>
    <property type="project" value="InterPro"/>
</dbReference>
<dbReference type="InterPro" id="IPR006037">
    <property type="entry name" value="RCK_C"/>
</dbReference>
<dbReference type="EMBL" id="CP000859">
    <property type="protein sequence ID" value="ABW68546.1"/>
    <property type="molecule type" value="Genomic_DNA"/>
</dbReference>
<evidence type="ECO:0000313" key="6">
    <source>
        <dbReference type="Proteomes" id="UP000008561"/>
    </source>
</evidence>
<dbReference type="InterPro" id="IPR003148">
    <property type="entry name" value="RCK_N"/>
</dbReference>
<reference evidence="5 6" key="1">
    <citation type="submission" date="2007-10" db="EMBL/GenBank/DDBJ databases">
        <title>Complete sequence of Desulfococcus oleovorans Hxd3.</title>
        <authorList>
            <consortium name="US DOE Joint Genome Institute"/>
            <person name="Copeland A."/>
            <person name="Lucas S."/>
            <person name="Lapidus A."/>
            <person name="Barry K."/>
            <person name="Glavina del Rio T."/>
            <person name="Dalin E."/>
            <person name="Tice H."/>
            <person name="Pitluck S."/>
            <person name="Kiss H."/>
            <person name="Brettin T."/>
            <person name="Bruce D."/>
            <person name="Detter J.C."/>
            <person name="Han C."/>
            <person name="Schmutz J."/>
            <person name="Larimer F."/>
            <person name="Land M."/>
            <person name="Hauser L."/>
            <person name="Kyrpides N."/>
            <person name="Kim E."/>
            <person name="Wawrik B."/>
            <person name="Richardson P."/>
        </authorList>
    </citation>
    <scope>NUCLEOTIDE SEQUENCE [LARGE SCALE GENOMIC DNA]</scope>
    <source>
        <strain evidence="6">DSM 6200 / JCM 39069 / Hxd3</strain>
    </source>
</reference>
<dbReference type="InterPro" id="IPR036721">
    <property type="entry name" value="RCK_C_sf"/>
</dbReference>
<dbReference type="OrthoDB" id="9781411at2"/>
<dbReference type="HOGENOM" id="CLU_050982_0_1_7"/>
<dbReference type="SUPFAM" id="SSF81324">
    <property type="entry name" value="Voltage-gated potassium channels"/>
    <property type="match status" value="1"/>
</dbReference>
<dbReference type="Gene3D" id="1.10.287.70">
    <property type="match status" value="1"/>
</dbReference>
<dbReference type="GO" id="GO:0005886">
    <property type="term" value="C:plasma membrane"/>
    <property type="evidence" value="ECO:0007669"/>
    <property type="project" value="UniProtKB-SubCell"/>
</dbReference>
<gene>
    <name evidence="5" type="ordered locus">Dole_2743</name>
</gene>
<dbReference type="Gene3D" id="3.40.50.720">
    <property type="entry name" value="NAD(P)-binding Rossmann-like Domain"/>
    <property type="match status" value="1"/>
</dbReference>
<dbReference type="SUPFAM" id="SSF51735">
    <property type="entry name" value="NAD(P)-binding Rossmann-fold domains"/>
    <property type="match status" value="1"/>
</dbReference>
<keyword evidence="2" id="KW-1133">Transmembrane helix</keyword>
<name>A8ZXR9_DESOH</name>
<feature type="transmembrane region" description="Helical" evidence="2">
    <location>
        <begin position="33"/>
        <end position="50"/>
    </location>
</feature>
<comment type="subcellular location">
    <subcellularLocation>
        <location evidence="1">Cell membrane</location>
        <topology evidence="1">Multi-pass membrane protein</topology>
    </subcellularLocation>
</comment>
<dbReference type="STRING" id="96561.Dole_2743"/>
<evidence type="ECO:0000256" key="2">
    <source>
        <dbReference type="SAM" id="Phobius"/>
    </source>
</evidence>
<feature type="domain" description="RCK N-terminal" evidence="3">
    <location>
        <begin position="107"/>
        <end position="223"/>
    </location>
</feature>
<dbReference type="KEGG" id="dol:Dole_2743"/>
<proteinExistence type="predicted"/>
<dbReference type="Pfam" id="PF02080">
    <property type="entry name" value="TrkA_C"/>
    <property type="match status" value="1"/>
</dbReference>
<sequence length="333" mass="36492">MGNTKNLFSLILLFIVVLIAGTFGYAIIEGWDLLDAFYMTMITVTTVGYGEVHGMSRAGRVFTMVVIFLGYGLCLYVAGSVVQFMVDGKIRAILGRRKLDSKIRRLRNHYIVCGYGRIGRVLAAHLREKPIDMVAIDGNPDLVPAMEADNVLYICASAIEEETLIQAGIKHAKVLIAALATDTDNVFLVLTARQLNPDLFIMARASHEGSKSKLRAAGADKVESPYDIGAHNMAMRVLRPTVTNFLELALARKNKHIQMEEIPIRPGSRFCGLALSESGIRQEFDLIVIAIKKSDASMIFNPSFDAKIHANDTVIVVGSTENLEKFGKAAMAA</sequence>
<dbReference type="PROSITE" id="PS51202">
    <property type="entry name" value="RCK_C"/>
    <property type="match status" value="1"/>
</dbReference>
<dbReference type="Gene3D" id="3.30.70.1450">
    <property type="entry name" value="Regulator of K+ conductance, C-terminal domain"/>
    <property type="match status" value="1"/>
</dbReference>
<keyword evidence="6" id="KW-1185">Reference proteome</keyword>
<feature type="transmembrane region" description="Helical" evidence="2">
    <location>
        <begin position="62"/>
        <end position="86"/>
    </location>
</feature>
<dbReference type="Proteomes" id="UP000008561">
    <property type="component" value="Chromosome"/>
</dbReference>
<dbReference type="Pfam" id="PF07885">
    <property type="entry name" value="Ion_trans_2"/>
    <property type="match status" value="1"/>
</dbReference>
<protein>
    <submittedName>
        <fullName evidence="5">TrkA-N domain protein</fullName>
    </submittedName>
</protein>
<organism evidence="5 6">
    <name type="scientific">Desulfosudis oleivorans (strain DSM 6200 / JCM 39069 / Hxd3)</name>
    <name type="common">Desulfococcus oleovorans</name>
    <dbReference type="NCBI Taxonomy" id="96561"/>
    <lineage>
        <taxon>Bacteria</taxon>
        <taxon>Pseudomonadati</taxon>
        <taxon>Thermodesulfobacteriota</taxon>
        <taxon>Desulfobacteria</taxon>
        <taxon>Desulfobacterales</taxon>
        <taxon>Desulfosudaceae</taxon>
        <taxon>Desulfosudis</taxon>
    </lineage>
</organism>
<dbReference type="eggNOG" id="COG1226">
    <property type="taxonomic scope" value="Bacteria"/>
</dbReference>
<dbReference type="PANTHER" id="PTHR43833">
    <property type="entry name" value="POTASSIUM CHANNEL PROTEIN 2-RELATED-RELATED"/>
    <property type="match status" value="1"/>
</dbReference>
<feature type="transmembrane region" description="Helical" evidence="2">
    <location>
        <begin position="7"/>
        <end position="27"/>
    </location>
</feature>
<evidence type="ECO:0000256" key="1">
    <source>
        <dbReference type="ARBA" id="ARBA00004651"/>
    </source>
</evidence>
<feature type="domain" description="RCK C-terminal" evidence="4">
    <location>
        <begin position="243"/>
        <end position="332"/>
    </location>
</feature>
<accession>A8ZXR9</accession>
<dbReference type="AlphaFoldDB" id="A8ZXR9"/>
<dbReference type="PROSITE" id="PS51201">
    <property type="entry name" value="RCK_N"/>
    <property type="match status" value="1"/>
</dbReference>
<keyword evidence="2" id="KW-0812">Transmembrane</keyword>
<keyword evidence="2" id="KW-0472">Membrane</keyword>
<evidence type="ECO:0000313" key="5">
    <source>
        <dbReference type="EMBL" id="ABW68546.1"/>
    </source>
</evidence>
<evidence type="ECO:0000259" key="3">
    <source>
        <dbReference type="PROSITE" id="PS51201"/>
    </source>
</evidence>